<organism evidence="3 4">
    <name type="scientific">Staphylococcus agnetis</name>
    <dbReference type="NCBI Taxonomy" id="985762"/>
    <lineage>
        <taxon>Bacteria</taxon>
        <taxon>Bacillati</taxon>
        <taxon>Bacillota</taxon>
        <taxon>Bacilli</taxon>
        <taxon>Bacillales</taxon>
        <taxon>Staphylococcaceae</taxon>
        <taxon>Staphylococcus</taxon>
    </lineage>
</organism>
<keyword evidence="4" id="KW-1185">Reference proteome</keyword>
<dbReference type="PANTHER" id="PTHR36435">
    <property type="entry name" value="SLR1288 PROTEIN"/>
    <property type="match status" value="1"/>
</dbReference>
<dbReference type="GO" id="GO:0008237">
    <property type="term" value="F:metallopeptidase activity"/>
    <property type="evidence" value="ECO:0007669"/>
    <property type="project" value="UniProtKB-KW"/>
</dbReference>
<dbReference type="InterPro" id="IPR003675">
    <property type="entry name" value="Rce1/LyrA-like_dom"/>
</dbReference>
<feature type="transmembrane region" description="Helical" evidence="1">
    <location>
        <begin position="157"/>
        <end position="176"/>
    </location>
</feature>
<keyword evidence="3" id="KW-0378">Hydrolase</keyword>
<accession>A0ABX3YZE5</accession>
<sequence>MYKNLNNIHQSHYLALIYIILLIIIPRYAILPFSNKLNINYDIINEWYFFVITTILMIYAIKIFKVKLQKDWLNIKNKKIGVFLTGIVGFFLILLLNVILILIINQGRPVKSVNQNAIENISFLSQFFAPLLIVIIGPILEELLFRVYILEVLKNKIKLLPAILISISSFTVIHMHSLTEDLKTLIPYFSIGIVTVFIYLKKHNFYYILSIHVLNNLVAQIAIWFLQ</sequence>
<keyword evidence="1" id="KW-0812">Transmembrane</keyword>
<keyword evidence="3" id="KW-0645">Protease</keyword>
<feature type="domain" description="CAAX prenyl protease 2/Lysostaphin resistance protein A-like" evidence="2">
    <location>
        <begin position="126"/>
        <end position="218"/>
    </location>
</feature>
<feature type="transmembrane region" description="Helical" evidence="1">
    <location>
        <begin position="82"/>
        <end position="104"/>
    </location>
</feature>
<name>A0ABX3YZE5_9STAP</name>
<dbReference type="EMBL" id="NEFX01000029">
    <property type="protein sequence ID" value="OTW30019.1"/>
    <property type="molecule type" value="Genomic_DNA"/>
</dbReference>
<evidence type="ECO:0000256" key="1">
    <source>
        <dbReference type="SAM" id="Phobius"/>
    </source>
</evidence>
<protein>
    <submittedName>
        <fullName evidence="3">CPBP family intramembrane metalloprotease</fullName>
    </submittedName>
</protein>
<evidence type="ECO:0000313" key="3">
    <source>
        <dbReference type="EMBL" id="OTW30019.1"/>
    </source>
</evidence>
<comment type="caution">
    <text evidence="3">The sequence shown here is derived from an EMBL/GenBank/DDBJ whole genome shotgun (WGS) entry which is preliminary data.</text>
</comment>
<gene>
    <name evidence="3" type="ORF">B9M88_12175</name>
</gene>
<feature type="transmembrane region" description="Helical" evidence="1">
    <location>
        <begin position="205"/>
        <end position="226"/>
    </location>
</feature>
<evidence type="ECO:0000259" key="2">
    <source>
        <dbReference type="Pfam" id="PF02517"/>
    </source>
</evidence>
<dbReference type="Pfam" id="PF02517">
    <property type="entry name" value="Rce1-like"/>
    <property type="match status" value="1"/>
</dbReference>
<dbReference type="RefSeq" id="WP_085622709.1">
    <property type="nucleotide sequence ID" value="NZ_JAPTFZ010000003.1"/>
</dbReference>
<feature type="transmembrane region" description="Helical" evidence="1">
    <location>
        <begin position="12"/>
        <end position="31"/>
    </location>
</feature>
<dbReference type="InterPro" id="IPR052710">
    <property type="entry name" value="CAAX_protease"/>
</dbReference>
<dbReference type="Proteomes" id="UP000195208">
    <property type="component" value="Unassembled WGS sequence"/>
</dbReference>
<feature type="transmembrane region" description="Helical" evidence="1">
    <location>
        <begin position="43"/>
        <end position="61"/>
    </location>
</feature>
<dbReference type="PANTHER" id="PTHR36435:SF1">
    <property type="entry name" value="CAAX AMINO TERMINAL PROTEASE FAMILY PROTEIN"/>
    <property type="match status" value="1"/>
</dbReference>
<proteinExistence type="predicted"/>
<feature type="transmembrane region" description="Helical" evidence="1">
    <location>
        <begin position="182"/>
        <end position="200"/>
    </location>
</feature>
<feature type="transmembrane region" description="Helical" evidence="1">
    <location>
        <begin position="124"/>
        <end position="145"/>
    </location>
</feature>
<keyword evidence="1" id="KW-1133">Transmembrane helix</keyword>
<keyword evidence="3" id="KW-0482">Metalloprotease</keyword>
<keyword evidence="1" id="KW-0472">Membrane</keyword>
<reference evidence="3 4" key="1">
    <citation type="submission" date="2017-04" db="EMBL/GenBank/DDBJ databases">
        <title>Staphylococcus agnetis, a potential pathogen in the broiler production.</title>
        <authorList>
            <person name="Poulsen L."/>
        </authorList>
    </citation>
    <scope>NUCLEOTIDE SEQUENCE [LARGE SCALE GENOMIC DNA]</scope>
    <source>
        <strain evidence="3 4">723_310714_2_2_spleen</strain>
    </source>
</reference>
<evidence type="ECO:0000313" key="4">
    <source>
        <dbReference type="Proteomes" id="UP000195208"/>
    </source>
</evidence>